<evidence type="ECO:0000256" key="1">
    <source>
        <dbReference type="SAM" id="MobiDB-lite"/>
    </source>
</evidence>
<dbReference type="Proteomes" id="UP001218218">
    <property type="component" value="Unassembled WGS sequence"/>
</dbReference>
<protein>
    <recommendedName>
        <fullName evidence="4">Protein kinase domain-containing protein</fullName>
    </recommendedName>
</protein>
<gene>
    <name evidence="2" type="ORF">DFH08DRAFT_809145</name>
</gene>
<organism evidence="2 3">
    <name type="scientific">Mycena albidolilacea</name>
    <dbReference type="NCBI Taxonomy" id="1033008"/>
    <lineage>
        <taxon>Eukaryota</taxon>
        <taxon>Fungi</taxon>
        <taxon>Dikarya</taxon>
        <taxon>Basidiomycota</taxon>
        <taxon>Agaricomycotina</taxon>
        <taxon>Agaricomycetes</taxon>
        <taxon>Agaricomycetidae</taxon>
        <taxon>Agaricales</taxon>
        <taxon>Marasmiineae</taxon>
        <taxon>Mycenaceae</taxon>
        <taxon>Mycena</taxon>
    </lineage>
</organism>
<proteinExistence type="predicted"/>
<evidence type="ECO:0000313" key="3">
    <source>
        <dbReference type="Proteomes" id="UP001218218"/>
    </source>
</evidence>
<feature type="region of interest" description="Disordered" evidence="1">
    <location>
        <begin position="47"/>
        <end position="66"/>
    </location>
</feature>
<dbReference type="AlphaFoldDB" id="A0AAD7A283"/>
<reference evidence="2" key="1">
    <citation type="submission" date="2023-03" db="EMBL/GenBank/DDBJ databases">
        <title>Massive genome expansion in bonnet fungi (Mycena s.s.) driven by repeated elements and novel gene families across ecological guilds.</title>
        <authorList>
            <consortium name="Lawrence Berkeley National Laboratory"/>
            <person name="Harder C.B."/>
            <person name="Miyauchi S."/>
            <person name="Viragh M."/>
            <person name="Kuo A."/>
            <person name="Thoen E."/>
            <person name="Andreopoulos B."/>
            <person name="Lu D."/>
            <person name="Skrede I."/>
            <person name="Drula E."/>
            <person name="Henrissat B."/>
            <person name="Morin E."/>
            <person name="Kohler A."/>
            <person name="Barry K."/>
            <person name="LaButti K."/>
            <person name="Morin E."/>
            <person name="Salamov A."/>
            <person name="Lipzen A."/>
            <person name="Mereny Z."/>
            <person name="Hegedus B."/>
            <person name="Baldrian P."/>
            <person name="Stursova M."/>
            <person name="Weitz H."/>
            <person name="Taylor A."/>
            <person name="Grigoriev I.V."/>
            <person name="Nagy L.G."/>
            <person name="Martin F."/>
            <person name="Kauserud H."/>
        </authorList>
    </citation>
    <scope>NUCLEOTIDE SEQUENCE</scope>
    <source>
        <strain evidence="2">CBHHK002</strain>
    </source>
</reference>
<sequence length="209" mass="23624">MDLQPHFDQKSTILPTVSHAESALYQGAFSPRASGFTINGGAFTSNVTNNVYNPPSEEPSGRQKRRGGFRRMYTAKIVGNESRTMTVAVYQGNGAEEEWRQQVAKYESIRHPHIRKLYGLVRTNGLRAMVFLNELIPFHQFLNRFKYSRILTPYIYAHSLLPTVINPKNVADDGNARWQFGGDGWKGNATRSRFSCGIKRVAELGCSRH</sequence>
<keyword evidence="3" id="KW-1185">Reference proteome</keyword>
<accession>A0AAD7A283</accession>
<evidence type="ECO:0000313" key="2">
    <source>
        <dbReference type="EMBL" id="KAJ7347385.1"/>
    </source>
</evidence>
<dbReference type="EMBL" id="JARIHO010000019">
    <property type="protein sequence ID" value="KAJ7347385.1"/>
    <property type="molecule type" value="Genomic_DNA"/>
</dbReference>
<name>A0AAD7A283_9AGAR</name>
<comment type="caution">
    <text evidence="2">The sequence shown here is derived from an EMBL/GenBank/DDBJ whole genome shotgun (WGS) entry which is preliminary data.</text>
</comment>
<evidence type="ECO:0008006" key="4">
    <source>
        <dbReference type="Google" id="ProtNLM"/>
    </source>
</evidence>